<evidence type="ECO:0000313" key="1">
    <source>
        <dbReference type="EMBL" id="MBH8554063.1"/>
    </source>
</evidence>
<evidence type="ECO:0000313" key="2">
    <source>
        <dbReference type="Proteomes" id="UP000599391"/>
    </source>
</evidence>
<organism evidence="1 2">
    <name type="scientific">Atlanticothrix silvestris CENA357</name>
    <dbReference type="NCBI Taxonomy" id="1725252"/>
    <lineage>
        <taxon>Bacteria</taxon>
        <taxon>Bacillati</taxon>
        <taxon>Cyanobacteriota</taxon>
        <taxon>Cyanophyceae</taxon>
        <taxon>Nostocales</taxon>
        <taxon>Nodulariaceae</taxon>
        <taxon>Atlanticothrix</taxon>
        <taxon>Atlanticothrix silvestris</taxon>
    </lineage>
</organism>
<sequence>MKIQLSRNVKQRHYKEYFTPKQPKDFKAKQELLANKENIYKLPDKNWEFCYFDLEKEVTYPFFITVDEIKNDFRKEINFLSVIESEFEELITIPEIKELIDSQRVAISRSMSTLASTFEFLDTYQPFEPYYQRLS</sequence>
<dbReference type="Proteomes" id="UP000599391">
    <property type="component" value="Unassembled WGS sequence"/>
</dbReference>
<dbReference type="RefSeq" id="WP_214440319.1">
    <property type="nucleotide sequence ID" value="NZ_JAECZB010000059.1"/>
</dbReference>
<accession>A0A8J7HDY9</accession>
<protein>
    <submittedName>
        <fullName evidence="1">Uncharacterized protein</fullName>
    </submittedName>
</protein>
<reference evidence="1 2" key="1">
    <citation type="journal article" date="2021" name="Int. J. Syst. Evol. Microbiol.">
        <title>Amazonocrinis nigriterrae gen. nov., sp. nov., Atlanticothrix silvestris gen. nov., sp. nov. and Dendronalium phyllosphericum gen. nov., sp. nov., nostocacean cyanobacteria from Brazilian environments.</title>
        <authorList>
            <person name="Alvarenga D.O."/>
            <person name="Andreote A.P.D."/>
            <person name="Branco L.H.Z."/>
            <person name="Delbaje E."/>
            <person name="Cruz R.B."/>
            <person name="Varani A.M."/>
            <person name="Fiore M.F."/>
        </authorList>
    </citation>
    <scope>NUCLEOTIDE SEQUENCE [LARGE SCALE GENOMIC DNA]</scope>
    <source>
        <strain evidence="1 2">CENA357</strain>
    </source>
</reference>
<dbReference type="AlphaFoldDB" id="A0A8J7HDY9"/>
<keyword evidence="2" id="KW-1185">Reference proteome</keyword>
<gene>
    <name evidence="1" type="ORF">I8751_17165</name>
</gene>
<name>A0A8J7HDY9_9CYAN</name>
<proteinExistence type="predicted"/>
<comment type="caution">
    <text evidence="1">The sequence shown here is derived from an EMBL/GenBank/DDBJ whole genome shotgun (WGS) entry which is preliminary data.</text>
</comment>
<dbReference type="EMBL" id="JAECZB010000059">
    <property type="protein sequence ID" value="MBH8554063.1"/>
    <property type="molecule type" value="Genomic_DNA"/>
</dbReference>